<dbReference type="InterPro" id="IPR001962">
    <property type="entry name" value="Asn_synthase"/>
</dbReference>
<dbReference type="SUPFAM" id="SSF52402">
    <property type="entry name" value="Adenine nucleotide alpha hydrolases-like"/>
    <property type="match status" value="1"/>
</dbReference>
<evidence type="ECO:0000256" key="8">
    <source>
        <dbReference type="PIRSR" id="PIRSR001589-1"/>
    </source>
</evidence>
<dbReference type="EMBL" id="FZOC01000006">
    <property type="protein sequence ID" value="SNS11375.1"/>
    <property type="molecule type" value="Genomic_DNA"/>
</dbReference>
<dbReference type="InterPro" id="IPR006426">
    <property type="entry name" value="Asn_synth_AEB"/>
</dbReference>
<dbReference type="Pfam" id="PF13537">
    <property type="entry name" value="GATase_7"/>
    <property type="match status" value="1"/>
</dbReference>
<evidence type="ECO:0000313" key="13">
    <source>
        <dbReference type="Proteomes" id="UP000198324"/>
    </source>
</evidence>
<comment type="similarity">
    <text evidence="2">Belongs to the asparagine synthetase family.</text>
</comment>
<dbReference type="AlphaFoldDB" id="A0A239BTL7"/>
<keyword evidence="6 8" id="KW-0315">Glutamine amidotransferase</keyword>
<dbReference type="InterPro" id="IPR017932">
    <property type="entry name" value="GATase_2_dom"/>
</dbReference>
<feature type="binding site" evidence="9">
    <location>
        <begin position="367"/>
        <end position="368"/>
    </location>
    <ligand>
        <name>ATP</name>
        <dbReference type="ChEBI" id="CHEBI:30616"/>
    </ligand>
</feature>
<dbReference type="CDD" id="cd00712">
    <property type="entry name" value="AsnB"/>
    <property type="match status" value="1"/>
</dbReference>
<dbReference type="RefSeq" id="WP_089274999.1">
    <property type="nucleotide sequence ID" value="NZ_FZOC01000006.1"/>
</dbReference>
<evidence type="ECO:0000256" key="9">
    <source>
        <dbReference type="PIRSR" id="PIRSR001589-2"/>
    </source>
</evidence>
<dbReference type="CDD" id="cd01991">
    <property type="entry name" value="Asn_synthase_B_C"/>
    <property type="match status" value="1"/>
</dbReference>
<feature type="binding site" evidence="9">
    <location>
        <position position="97"/>
    </location>
    <ligand>
        <name>L-glutamine</name>
        <dbReference type="ChEBI" id="CHEBI:58359"/>
    </ligand>
</feature>
<accession>A0A239BTL7</accession>
<keyword evidence="13" id="KW-1185">Reference proteome</keyword>
<dbReference type="Gene3D" id="3.60.20.10">
    <property type="entry name" value="Glutamine Phosphoribosylpyrophosphate, subunit 1, domain 1"/>
    <property type="match status" value="1"/>
</dbReference>
<dbReference type="Gene3D" id="3.40.50.620">
    <property type="entry name" value="HUPs"/>
    <property type="match status" value="1"/>
</dbReference>
<sequence>MCGIAGYMMREPRPDAVLEAMVEALFHRGPDAAGYLLRPGFRAGMRRLSINDLPGGGQPLYNEDRSAALLYNGEIYNSPELRRDLEKRGHRFATRSDGEVICHLWEEEGEALFDRLDGMFAAALWIEPEQKLILARDIPGEKPLYYAQLSETELAFASELKSLLRLDILDRGLDLQALWDFPTFLWVPEPATGLRAVRALPRGHLLVADASGIRLRAYAGPHPLAADPAPLSDAEAVAETRRVVTRAVESRLLSDVPVGAFLSGGLDSSIVATLAAARLPRLSTFTIGFEDVADPYHGRADESPQAEALARRIGSEHHTIRVAADDFRAGLRDFCRYGDLPFSVSSGLGVLAVCGAARQAGIKVLLSGDGADECFGGYSWYAHLDRLGPAPAPGPDPLSGPEGDISFQSVGLNLEERLRAMEACALPGRLWAWHYYASEADKARLFHPDVAAAAHNSLRHFPVSGDGPWTPRQTIAQDRGMYFPQEMLRKADRMSMARSVEARVPFAAPEVLALSGRLSYRQMVRSGELKWALRRAFEDALPPEVVSRPKHGFNVPIDHWLRGQWADLVDEGLGPGSRLAREGLVRKDAADAARALLADPQRLCGHTVFSLITLNIWLEEADTWK</sequence>
<evidence type="ECO:0000256" key="3">
    <source>
        <dbReference type="ARBA" id="ARBA00012737"/>
    </source>
</evidence>
<feature type="binding site" evidence="9">
    <location>
        <position position="287"/>
    </location>
    <ligand>
        <name>ATP</name>
        <dbReference type="ChEBI" id="CHEBI:30616"/>
    </ligand>
</feature>
<keyword evidence="4 9" id="KW-0547">Nucleotide-binding</keyword>
<evidence type="ECO:0000256" key="7">
    <source>
        <dbReference type="ARBA" id="ARBA00048741"/>
    </source>
</evidence>
<evidence type="ECO:0000313" key="12">
    <source>
        <dbReference type="EMBL" id="SNS11375.1"/>
    </source>
</evidence>
<comment type="catalytic activity">
    <reaction evidence="7">
        <text>L-aspartate + L-glutamine + ATP + H2O = L-asparagine + L-glutamate + AMP + diphosphate + H(+)</text>
        <dbReference type="Rhea" id="RHEA:12228"/>
        <dbReference type="ChEBI" id="CHEBI:15377"/>
        <dbReference type="ChEBI" id="CHEBI:15378"/>
        <dbReference type="ChEBI" id="CHEBI:29985"/>
        <dbReference type="ChEBI" id="CHEBI:29991"/>
        <dbReference type="ChEBI" id="CHEBI:30616"/>
        <dbReference type="ChEBI" id="CHEBI:33019"/>
        <dbReference type="ChEBI" id="CHEBI:58048"/>
        <dbReference type="ChEBI" id="CHEBI:58359"/>
        <dbReference type="ChEBI" id="CHEBI:456215"/>
        <dbReference type="EC" id="6.3.5.4"/>
    </reaction>
</comment>
<feature type="domain" description="Glutamine amidotransferase type-2" evidence="11">
    <location>
        <begin position="2"/>
        <end position="211"/>
    </location>
</feature>
<keyword evidence="8" id="KW-0061">Asparagine biosynthesis</keyword>
<dbReference type="PANTHER" id="PTHR43284:SF1">
    <property type="entry name" value="ASPARAGINE SYNTHETASE"/>
    <property type="match status" value="1"/>
</dbReference>
<evidence type="ECO:0000256" key="5">
    <source>
        <dbReference type="ARBA" id="ARBA00022840"/>
    </source>
</evidence>
<evidence type="ECO:0000256" key="2">
    <source>
        <dbReference type="ARBA" id="ARBA00005752"/>
    </source>
</evidence>
<reference evidence="12 13" key="1">
    <citation type="submission" date="2017-06" db="EMBL/GenBank/DDBJ databases">
        <authorList>
            <person name="Kim H.J."/>
            <person name="Triplett B.A."/>
        </authorList>
    </citation>
    <scope>NUCLEOTIDE SEQUENCE [LARGE SCALE GENOMIC DNA]</scope>
    <source>
        <strain evidence="12 13">DSM 13116</strain>
    </source>
</reference>
<dbReference type="PIRSF" id="PIRSF001589">
    <property type="entry name" value="Asn_synthetase_glu-h"/>
    <property type="match status" value="1"/>
</dbReference>
<dbReference type="GO" id="GO:0006529">
    <property type="term" value="P:asparagine biosynthetic process"/>
    <property type="evidence" value="ECO:0007669"/>
    <property type="project" value="UniProtKB-KW"/>
</dbReference>
<dbReference type="OrthoDB" id="9763290at2"/>
<gene>
    <name evidence="12" type="ORF">SAMN04488503_2799</name>
</gene>
<dbReference type="Proteomes" id="UP000198324">
    <property type="component" value="Unassembled WGS sequence"/>
</dbReference>
<dbReference type="InterPro" id="IPR014729">
    <property type="entry name" value="Rossmann-like_a/b/a_fold"/>
</dbReference>
<dbReference type="GO" id="GO:0004066">
    <property type="term" value="F:asparagine synthase (glutamine-hydrolyzing) activity"/>
    <property type="evidence" value="ECO:0007669"/>
    <property type="project" value="UniProtKB-EC"/>
</dbReference>
<name>A0A239BTL7_9BACT</name>
<evidence type="ECO:0000259" key="11">
    <source>
        <dbReference type="PROSITE" id="PS51278"/>
    </source>
</evidence>
<evidence type="ECO:0000256" key="6">
    <source>
        <dbReference type="ARBA" id="ARBA00022962"/>
    </source>
</evidence>
<organism evidence="12 13">
    <name type="scientific">Humidesulfovibrio mexicanus</name>
    <dbReference type="NCBI Taxonomy" id="147047"/>
    <lineage>
        <taxon>Bacteria</taxon>
        <taxon>Pseudomonadati</taxon>
        <taxon>Thermodesulfobacteriota</taxon>
        <taxon>Desulfovibrionia</taxon>
        <taxon>Desulfovibrionales</taxon>
        <taxon>Desulfovibrionaceae</taxon>
        <taxon>Humidesulfovibrio</taxon>
    </lineage>
</organism>
<evidence type="ECO:0000256" key="4">
    <source>
        <dbReference type="ARBA" id="ARBA00022741"/>
    </source>
</evidence>
<dbReference type="PROSITE" id="PS51278">
    <property type="entry name" value="GATASE_TYPE_2"/>
    <property type="match status" value="1"/>
</dbReference>
<dbReference type="GO" id="GO:0005829">
    <property type="term" value="C:cytosol"/>
    <property type="evidence" value="ECO:0007669"/>
    <property type="project" value="TreeGrafter"/>
</dbReference>
<protein>
    <recommendedName>
        <fullName evidence="3">asparagine synthase (glutamine-hydrolyzing)</fullName>
        <ecNumber evidence="3">6.3.5.4</ecNumber>
    </recommendedName>
</protein>
<dbReference type="GO" id="GO:0005524">
    <property type="term" value="F:ATP binding"/>
    <property type="evidence" value="ECO:0007669"/>
    <property type="project" value="UniProtKB-KW"/>
</dbReference>
<dbReference type="PANTHER" id="PTHR43284">
    <property type="entry name" value="ASPARAGINE SYNTHETASE (GLUTAMINE-HYDROLYZING)"/>
    <property type="match status" value="1"/>
</dbReference>
<keyword evidence="5 9" id="KW-0067">ATP-binding</keyword>
<evidence type="ECO:0000256" key="10">
    <source>
        <dbReference type="PIRSR" id="PIRSR001589-3"/>
    </source>
</evidence>
<dbReference type="NCBIfam" id="TIGR01536">
    <property type="entry name" value="asn_synth_AEB"/>
    <property type="match status" value="1"/>
</dbReference>
<dbReference type="InterPro" id="IPR029055">
    <property type="entry name" value="Ntn_hydrolases_N"/>
</dbReference>
<proteinExistence type="inferred from homology"/>
<dbReference type="EC" id="6.3.5.4" evidence="3"/>
<comment type="pathway">
    <text evidence="1">Amino-acid biosynthesis; L-asparagine biosynthesis; L-asparagine from L-aspartate (L-Gln route): step 1/1.</text>
</comment>
<dbReference type="InterPro" id="IPR033738">
    <property type="entry name" value="AsnB_N"/>
</dbReference>
<dbReference type="Pfam" id="PF00733">
    <property type="entry name" value="Asn_synthase"/>
    <property type="match status" value="1"/>
</dbReference>
<evidence type="ECO:0000256" key="1">
    <source>
        <dbReference type="ARBA" id="ARBA00005187"/>
    </source>
</evidence>
<dbReference type="InterPro" id="IPR051786">
    <property type="entry name" value="ASN_synthetase/amidase"/>
</dbReference>
<feature type="site" description="Important for beta-aspartyl-AMP intermediate formation" evidence="10">
    <location>
        <position position="369"/>
    </location>
</feature>
<dbReference type="SUPFAM" id="SSF56235">
    <property type="entry name" value="N-terminal nucleophile aminohydrolases (Ntn hydrolases)"/>
    <property type="match status" value="1"/>
</dbReference>
<feature type="active site" description="For GATase activity" evidence="8">
    <location>
        <position position="2"/>
    </location>
</feature>
<keyword evidence="8" id="KW-0028">Amino-acid biosynthesis</keyword>